<dbReference type="SMART" id="SM00298">
    <property type="entry name" value="CHROMO"/>
    <property type="match status" value="1"/>
</dbReference>
<proteinExistence type="predicted"/>
<dbReference type="InterPro" id="IPR000953">
    <property type="entry name" value="Chromo/chromo_shadow_dom"/>
</dbReference>
<sequence>MKFDVGDVVQCLWGSGTLKYEAKVVKADPSKPKTPYLVHYQGWNDRWDEWVPEKRLIGTPSAKKSHSSAASTSSSGKSSSVVTNSKKPPPPTPPPAPKRAPSPARSSRSTKSGGTRQSRPSAPQDISLATPTEEEAATSTASSFEPIEPPPAAPPSKSRSPPKRVPPPQKSGQGAVKVPPAEDIAADVREIQKAVSPPTVSVVKSKPPPKPSRKNTKAPTVDSHFAEEISADMFHQLNRPNEEEPDFSQFQEPEDADAPTSSKPRARRQSRLSEGEPDAKRRRTGQEAVKAETIDKKAPARRTKKTPTEDQQAAMYLSVANAALANEMDE</sequence>
<dbReference type="Proteomes" id="UP000887566">
    <property type="component" value="Unplaced"/>
</dbReference>
<evidence type="ECO:0000313" key="3">
    <source>
        <dbReference type="Proteomes" id="UP000887566"/>
    </source>
</evidence>
<organism evidence="3 4">
    <name type="scientific">Plectus sambesii</name>
    <dbReference type="NCBI Taxonomy" id="2011161"/>
    <lineage>
        <taxon>Eukaryota</taxon>
        <taxon>Metazoa</taxon>
        <taxon>Ecdysozoa</taxon>
        <taxon>Nematoda</taxon>
        <taxon>Chromadorea</taxon>
        <taxon>Plectida</taxon>
        <taxon>Plectina</taxon>
        <taxon>Plectoidea</taxon>
        <taxon>Plectidae</taxon>
        <taxon>Plectus</taxon>
    </lineage>
</organism>
<evidence type="ECO:0000259" key="2">
    <source>
        <dbReference type="SMART" id="SM00298"/>
    </source>
</evidence>
<feature type="compositionally biased region" description="Pro residues" evidence="1">
    <location>
        <begin position="87"/>
        <end position="100"/>
    </location>
</feature>
<name>A0A914VPM5_9BILA</name>
<feature type="domain" description="Chromo" evidence="2">
    <location>
        <begin position="19"/>
        <end position="70"/>
    </location>
</feature>
<dbReference type="AlphaFoldDB" id="A0A914VPM5"/>
<dbReference type="SUPFAM" id="SSF54160">
    <property type="entry name" value="Chromo domain-like"/>
    <property type="match status" value="1"/>
</dbReference>
<keyword evidence="3" id="KW-1185">Reference proteome</keyword>
<dbReference type="Gene3D" id="2.30.30.140">
    <property type="match status" value="1"/>
</dbReference>
<feature type="compositionally biased region" description="Low complexity" evidence="1">
    <location>
        <begin position="127"/>
        <end position="146"/>
    </location>
</feature>
<evidence type="ECO:0000256" key="1">
    <source>
        <dbReference type="SAM" id="MobiDB-lite"/>
    </source>
</evidence>
<dbReference type="Pfam" id="PF11717">
    <property type="entry name" value="Tudor-knot"/>
    <property type="match status" value="1"/>
</dbReference>
<evidence type="ECO:0000313" key="4">
    <source>
        <dbReference type="WBParaSite" id="PSAMB.scaffold2201size24646.g16814.t1"/>
    </source>
</evidence>
<feature type="region of interest" description="Disordered" evidence="1">
    <location>
        <begin position="58"/>
        <end position="311"/>
    </location>
</feature>
<dbReference type="InterPro" id="IPR025995">
    <property type="entry name" value="Tudor-knot"/>
</dbReference>
<accession>A0A914VPM5</accession>
<feature type="compositionally biased region" description="Low complexity" evidence="1">
    <location>
        <begin position="193"/>
        <end position="205"/>
    </location>
</feature>
<dbReference type="InterPro" id="IPR016197">
    <property type="entry name" value="Chromo-like_dom_sf"/>
</dbReference>
<reference evidence="4" key="1">
    <citation type="submission" date="2022-11" db="UniProtKB">
        <authorList>
            <consortium name="WormBaseParasite"/>
        </authorList>
    </citation>
    <scope>IDENTIFICATION</scope>
</reference>
<dbReference type="WBParaSite" id="PSAMB.scaffold2201size24646.g16814.t1">
    <property type="protein sequence ID" value="PSAMB.scaffold2201size24646.g16814.t1"/>
    <property type="gene ID" value="PSAMB.scaffold2201size24646.g16814"/>
</dbReference>
<feature type="compositionally biased region" description="Low complexity" evidence="1">
    <location>
        <begin position="59"/>
        <end position="86"/>
    </location>
</feature>
<feature type="compositionally biased region" description="Low complexity" evidence="1">
    <location>
        <begin position="101"/>
        <end position="119"/>
    </location>
</feature>
<protein>
    <submittedName>
        <fullName evidence="4">Chromo domain-containing protein</fullName>
    </submittedName>
</protein>
<feature type="compositionally biased region" description="Basic and acidic residues" evidence="1">
    <location>
        <begin position="289"/>
        <end position="298"/>
    </location>
</feature>